<evidence type="ECO:0008006" key="3">
    <source>
        <dbReference type="Google" id="ProtNLM"/>
    </source>
</evidence>
<name>A0AAV0ZYR4_VICFA</name>
<keyword evidence="2" id="KW-1185">Reference proteome</keyword>
<dbReference type="SUPFAM" id="SSF141562">
    <property type="entry name" value="At5g01610-like"/>
    <property type="match status" value="1"/>
</dbReference>
<evidence type="ECO:0000313" key="2">
    <source>
        <dbReference type="Proteomes" id="UP001157006"/>
    </source>
</evidence>
<dbReference type="PANTHER" id="PTHR31676">
    <property type="entry name" value="T31J12.3 PROTEIN-RELATED"/>
    <property type="match status" value="1"/>
</dbReference>
<dbReference type="PANTHER" id="PTHR31676:SF135">
    <property type="entry name" value="PLANT_F25P12-18 PROTEIN"/>
    <property type="match status" value="1"/>
</dbReference>
<proteinExistence type="predicted"/>
<gene>
    <name evidence="1" type="ORF">VFH_III091560</name>
</gene>
<dbReference type="Pfam" id="PF04398">
    <property type="entry name" value="DUF538"/>
    <property type="match status" value="1"/>
</dbReference>
<reference evidence="1 2" key="1">
    <citation type="submission" date="2023-01" db="EMBL/GenBank/DDBJ databases">
        <authorList>
            <person name="Kreplak J."/>
        </authorList>
    </citation>
    <scope>NUCLEOTIDE SEQUENCE [LARGE SCALE GENOMIC DNA]</scope>
</reference>
<dbReference type="InterPro" id="IPR007493">
    <property type="entry name" value="DUF538"/>
</dbReference>
<organism evidence="1 2">
    <name type="scientific">Vicia faba</name>
    <name type="common">Broad bean</name>
    <name type="synonym">Faba vulgaris</name>
    <dbReference type="NCBI Taxonomy" id="3906"/>
    <lineage>
        <taxon>Eukaryota</taxon>
        <taxon>Viridiplantae</taxon>
        <taxon>Streptophyta</taxon>
        <taxon>Embryophyta</taxon>
        <taxon>Tracheophyta</taxon>
        <taxon>Spermatophyta</taxon>
        <taxon>Magnoliopsida</taxon>
        <taxon>eudicotyledons</taxon>
        <taxon>Gunneridae</taxon>
        <taxon>Pentapetalae</taxon>
        <taxon>rosids</taxon>
        <taxon>fabids</taxon>
        <taxon>Fabales</taxon>
        <taxon>Fabaceae</taxon>
        <taxon>Papilionoideae</taxon>
        <taxon>50 kb inversion clade</taxon>
        <taxon>NPAAA clade</taxon>
        <taxon>Hologalegina</taxon>
        <taxon>IRL clade</taxon>
        <taxon>Fabeae</taxon>
        <taxon>Vicia</taxon>
    </lineage>
</organism>
<dbReference type="Gene3D" id="2.30.240.10">
    <property type="entry name" value="At5g01610-like"/>
    <property type="match status" value="1"/>
</dbReference>
<dbReference type="AlphaFoldDB" id="A0AAV0ZYR4"/>
<accession>A0AAV0ZYR4</accession>
<dbReference type="Proteomes" id="UP001157006">
    <property type="component" value="Chromosome 3"/>
</dbReference>
<sequence>MALVTDEIKAQSEVYYGDEICQIKSKELLKEISMPNGLLPLKDIEECGYHRESGFVWLKQKASYNHKFVKVDRHVIYGTEVTATVEVGKIKKLTGVKVKELLIWLPLHEILMDEPPTGKITFKAVTGLFRTFPASAFEIEEEVKDVKEENKDQVKETAPVTAAAPVEVKEQCLLYLNL</sequence>
<dbReference type="InterPro" id="IPR036758">
    <property type="entry name" value="At5g01610-like"/>
</dbReference>
<dbReference type="EMBL" id="OX451738">
    <property type="protein sequence ID" value="CAI8603565.1"/>
    <property type="molecule type" value="Genomic_DNA"/>
</dbReference>
<protein>
    <recommendedName>
        <fullName evidence="3">Plant/F25P12-18 protein</fullName>
    </recommendedName>
</protein>
<evidence type="ECO:0000313" key="1">
    <source>
        <dbReference type="EMBL" id="CAI8603565.1"/>
    </source>
</evidence>